<protein>
    <recommendedName>
        <fullName evidence="7">Sensor histidine kinase</fullName>
    </recommendedName>
</protein>
<organism evidence="5 6">
    <name type="scientific">Luedemannella flava</name>
    <dbReference type="NCBI Taxonomy" id="349316"/>
    <lineage>
        <taxon>Bacteria</taxon>
        <taxon>Bacillati</taxon>
        <taxon>Actinomycetota</taxon>
        <taxon>Actinomycetes</taxon>
        <taxon>Micromonosporales</taxon>
        <taxon>Micromonosporaceae</taxon>
        <taxon>Luedemannella</taxon>
    </lineage>
</organism>
<keyword evidence="1" id="KW-0723">Serine/threonine-protein kinase</keyword>
<dbReference type="Pfam" id="PF13581">
    <property type="entry name" value="HATPase_c_2"/>
    <property type="match status" value="1"/>
</dbReference>
<dbReference type="InterPro" id="IPR036890">
    <property type="entry name" value="HATPase_C_sf"/>
</dbReference>
<evidence type="ECO:0000259" key="3">
    <source>
        <dbReference type="Pfam" id="PF13581"/>
    </source>
</evidence>
<keyword evidence="1" id="KW-0808">Transferase</keyword>
<dbReference type="InterPro" id="IPR047718">
    <property type="entry name" value="RsbA-like_anti_sig"/>
</dbReference>
<dbReference type="InterPro" id="IPR025847">
    <property type="entry name" value="MEDS_domain"/>
</dbReference>
<dbReference type="SUPFAM" id="SSF55874">
    <property type="entry name" value="ATPase domain of HSP90 chaperone/DNA topoisomerase II/histidine kinase"/>
    <property type="match status" value="1"/>
</dbReference>
<evidence type="ECO:0000313" key="6">
    <source>
        <dbReference type="Proteomes" id="UP001500218"/>
    </source>
</evidence>
<evidence type="ECO:0000313" key="5">
    <source>
        <dbReference type="EMBL" id="GAA1806292.1"/>
    </source>
</evidence>
<evidence type="ECO:0000256" key="2">
    <source>
        <dbReference type="SAM" id="MobiDB-lite"/>
    </source>
</evidence>
<name>A0ABP4YB55_9ACTN</name>
<evidence type="ECO:0000256" key="1">
    <source>
        <dbReference type="ARBA" id="ARBA00022527"/>
    </source>
</evidence>
<proteinExistence type="predicted"/>
<dbReference type="InterPro" id="IPR050267">
    <property type="entry name" value="Anti-sigma-factor_SerPK"/>
</dbReference>
<keyword evidence="6" id="KW-1185">Reference proteome</keyword>
<comment type="caution">
    <text evidence="5">The sequence shown here is derived from an EMBL/GenBank/DDBJ whole genome shotgun (WGS) entry which is preliminary data.</text>
</comment>
<dbReference type="InterPro" id="IPR003594">
    <property type="entry name" value="HATPase_dom"/>
</dbReference>
<dbReference type="PANTHER" id="PTHR35526">
    <property type="entry name" value="ANTI-SIGMA-F FACTOR RSBW-RELATED"/>
    <property type="match status" value="1"/>
</dbReference>
<gene>
    <name evidence="5" type="ORF">GCM10009682_30260</name>
</gene>
<keyword evidence="1" id="KW-0418">Kinase</keyword>
<dbReference type="PANTHER" id="PTHR35526:SF3">
    <property type="entry name" value="ANTI-SIGMA-F FACTOR RSBW"/>
    <property type="match status" value="1"/>
</dbReference>
<feature type="domain" description="MEDS" evidence="4">
    <location>
        <begin position="14"/>
        <end position="157"/>
    </location>
</feature>
<reference evidence="6" key="1">
    <citation type="journal article" date="2019" name="Int. J. Syst. Evol. Microbiol.">
        <title>The Global Catalogue of Microorganisms (GCM) 10K type strain sequencing project: providing services to taxonomists for standard genome sequencing and annotation.</title>
        <authorList>
            <consortium name="The Broad Institute Genomics Platform"/>
            <consortium name="The Broad Institute Genome Sequencing Center for Infectious Disease"/>
            <person name="Wu L."/>
            <person name="Ma J."/>
        </authorList>
    </citation>
    <scope>NUCLEOTIDE SEQUENCE [LARGE SCALE GENOMIC DNA]</scope>
    <source>
        <strain evidence="6">JCM 13250</strain>
    </source>
</reference>
<dbReference type="EMBL" id="BAAALT010000083">
    <property type="protein sequence ID" value="GAA1806292.1"/>
    <property type="molecule type" value="Genomic_DNA"/>
</dbReference>
<dbReference type="CDD" id="cd16936">
    <property type="entry name" value="HATPase_RsbW-like"/>
    <property type="match status" value="1"/>
</dbReference>
<feature type="region of interest" description="Disordered" evidence="2">
    <location>
        <begin position="156"/>
        <end position="190"/>
    </location>
</feature>
<accession>A0ABP4YB55</accession>
<sequence length="315" mass="33725">MRTGAAAGYQGYLHEAVYYRSAGELLAVAVPFLLGGVEAGEPTVVALGEEHAGLVREATGGDPRITYLAGGEMYARPASAIRAYRSLLVDHVAAGAGQIRIIGELAAPAFGPTWDWWARYESAINHAYDDFPLWSMCAYDANRTPPHVLRDVARTHPSVAEPGGRRRSPSYTDPTTFLLEPRPQPDDPVQRTRPVAELIDPLPAAARQAVRGADPGTLPAGALDNLVIAVSEVVTNAIRHGQAPVLMRLWTGADRMVVTVSDRGPGPKDPFAGLLPRTDGEPGGLGLWLTHQLCDFVTVDRRDTGFTIRLVAGGL</sequence>
<feature type="domain" description="Histidine kinase/HSP90-like ATPase" evidence="3">
    <location>
        <begin position="204"/>
        <end position="311"/>
    </location>
</feature>
<dbReference type="Proteomes" id="UP001500218">
    <property type="component" value="Unassembled WGS sequence"/>
</dbReference>
<evidence type="ECO:0000259" key="4">
    <source>
        <dbReference type="Pfam" id="PF14417"/>
    </source>
</evidence>
<dbReference type="Gene3D" id="3.30.565.10">
    <property type="entry name" value="Histidine kinase-like ATPase, C-terminal domain"/>
    <property type="match status" value="1"/>
</dbReference>
<evidence type="ECO:0008006" key="7">
    <source>
        <dbReference type="Google" id="ProtNLM"/>
    </source>
</evidence>
<dbReference type="Pfam" id="PF14417">
    <property type="entry name" value="MEDS"/>
    <property type="match status" value="1"/>
</dbReference>
<dbReference type="NCBIfam" id="NF041045">
    <property type="entry name" value="RsbA_anti_sig"/>
    <property type="match status" value="1"/>
</dbReference>